<proteinExistence type="predicted"/>
<organism evidence="1 2">
    <name type="scientific">Dovyalis caffra</name>
    <dbReference type="NCBI Taxonomy" id="77055"/>
    <lineage>
        <taxon>Eukaryota</taxon>
        <taxon>Viridiplantae</taxon>
        <taxon>Streptophyta</taxon>
        <taxon>Embryophyta</taxon>
        <taxon>Tracheophyta</taxon>
        <taxon>Spermatophyta</taxon>
        <taxon>Magnoliopsida</taxon>
        <taxon>eudicotyledons</taxon>
        <taxon>Gunneridae</taxon>
        <taxon>Pentapetalae</taxon>
        <taxon>rosids</taxon>
        <taxon>fabids</taxon>
        <taxon>Malpighiales</taxon>
        <taxon>Salicaceae</taxon>
        <taxon>Flacourtieae</taxon>
        <taxon>Dovyalis</taxon>
    </lineage>
</organism>
<reference evidence="1 2" key="1">
    <citation type="submission" date="2024-01" db="EMBL/GenBank/DDBJ databases">
        <authorList>
            <person name="Waweru B."/>
        </authorList>
    </citation>
    <scope>NUCLEOTIDE SEQUENCE [LARGE SCALE GENOMIC DNA]</scope>
</reference>
<name>A0AAV1RFN6_9ROSI</name>
<dbReference type="AlphaFoldDB" id="A0AAV1RFN6"/>
<dbReference type="EMBL" id="CAWUPB010000950">
    <property type="protein sequence ID" value="CAK7334143.1"/>
    <property type="molecule type" value="Genomic_DNA"/>
</dbReference>
<gene>
    <name evidence="1" type="ORF">DCAF_LOCUS9768</name>
</gene>
<sequence length="133" mass="15892">MAGLNLFFRSWIAKTRIWLLQERIRPSEDKMMRRFIMRRIEEKVDMASIAIEKHDKTILRQLLLCLNLSFEISNCGTVVQLNVEEGTCQNLHYHFHCKAKRFLFVSDQSERNRDRDLDNNVLHEMRSPSLLSR</sequence>
<protein>
    <submittedName>
        <fullName evidence="1">Uncharacterized protein</fullName>
    </submittedName>
</protein>
<evidence type="ECO:0000313" key="1">
    <source>
        <dbReference type="EMBL" id="CAK7334143.1"/>
    </source>
</evidence>
<accession>A0AAV1RFN6</accession>
<comment type="caution">
    <text evidence="1">The sequence shown here is derived from an EMBL/GenBank/DDBJ whole genome shotgun (WGS) entry which is preliminary data.</text>
</comment>
<keyword evidence="2" id="KW-1185">Reference proteome</keyword>
<evidence type="ECO:0000313" key="2">
    <source>
        <dbReference type="Proteomes" id="UP001314170"/>
    </source>
</evidence>
<dbReference type="Proteomes" id="UP001314170">
    <property type="component" value="Unassembled WGS sequence"/>
</dbReference>